<comment type="catalytic activity">
    <reaction evidence="1">
        <text>ATP + protein L-histidine = ADP + protein N-phospho-L-histidine.</text>
        <dbReference type="EC" id="2.7.13.3"/>
    </reaction>
</comment>
<evidence type="ECO:0000256" key="7">
    <source>
        <dbReference type="ARBA" id="ARBA00022490"/>
    </source>
</evidence>
<evidence type="ECO:0000256" key="12">
    <source>
        <dbReference type="ARBA" id="ARBA00023012"/>
    </source>
</evidence>
<dbReference type="Pfam" id="PF02518">
    <property type="entry name" value="HATPase_c"/>
    <property type="match status" value="1"/>
</dbReference>
<dbReference type="EMBL" id="FQXR01000012">
    <property type="protein sequence ID" value="SHI11780.1"/>
    <property type="molecule type" value="Genomic_DNA"/>
</dbReference>
<dbReference type="OrthoDB" id="9781904at2"/>
<evidence type="ECO:0000256" key="8">
    <source>
        <dbReference type="ARBA" id="ARBA00022679"/>
    </source>
</evidence>
<evidence type="ECO:0000256" key="14">
    <source>
        <dbReference type="ARBA" id="ARBA00024827"/>
    </source>
</evidence>
<keyword evidence="16" id="KW-0175">Coiled coil</keyword>
<dbReference type="SMART" id="SM00387">
    <property type="entry name" value="HATPase_c"/>
    <property type="match status" value="1"/>
</dbReference>
<dbReference type="Gene3D" id="3.30.565.10">
    <property type="entry name" value="Histidine kinase-like ATPase, C-terminal domain"/>
    <property type="match status" value="1"/>
</dbReference>
<evidence type="ECO:0000256" key="16">
    <source>
        <dbReference type="SAM" id="Coils"/>
    </source>
</evidence>
<dbReference type="InterPro" id="IPR016381">
    <property type="entry name" value="Sig_transdc_His_kinase_DegS"/>
</dbReference>
<keyword evidence="19" id="KW-1185">Reference proteome</keyword>
<dbReference type="GO" id="GO:0051539">
    <property type="term" value="F:4 iron, 4 sulfur cluster binding"/>
    <property type="evidence" value="ECO:0007669"/>
    <property type="project" value="UniProtKB-KW"/>
</dbReference>
<evidence type="ECO:0000256" key="11">
    <source>
        <dbReference type="ARBA" id="ARBA00023004"/>
    </source>
</evidence>
<dbReference type="Gene3D" id="1.20.5.1930">
    <property type="match status" value="1"/>
</dbReference>
<dbReference type="GO" id="GO:0016020">
    <property type="term" value="C:membrane"/>
    <property type="evidence" value="ECO:0007669"/>
    <property type="project" value="InterPro"/>
</dbReference>
<keyword evidence="10 18" id="KW-0418">Kinase</keyword>
<evidence type="ECO:0000256" key="4">
    <source>
        <dbReference type="ARBA" id="ARBA00012438"/>
    </source>
</evidence>
<dbReference type="PANTHER" id="PTHR24421">
    <property type="entry name" value="NITRATE/NITRITE SENSOR PROTEIN NARX-RELATED"/>
    <property type="match status" value="1"/>
</dbReference>
<evidence type="ECO:0000256" key="13">
    <source>
        <dbReference type="ARBA" id="ARBA00023014"/>
    </source>
</evidence>
<keyword evidence="8" id="KW-0808">Transferase</keyword>
<dbReference type="EC" id="2.7.13.3" evidence="4"/>
<dbReference type="GO" id="GO:0000155">
    <property type="term" value="F:phosphorelay sensor kinase activity"/>
    <property type="evidence" value="ECO:0007669"/>
    <property type="project" value="InterPro"/>
</dbReference>
<dbReference type="PRINTS" id="PR00344">
    <property type="entry name" value="BCTRLSENSOR"/>
</dbReference>
<dbReference type="Proteomes" id="UP000184389">
    <property type="component" value="Unassembled WGS sequence"/>
</dbReference>
<comment type="function">
    <text evidence="14">Member of the two-component regulatory system NreB/NreC involved in the control of dissimilatory nitrate/nitrite reduction in response to oxygen. NreB functions as a direct oxygen sensor histidine kinase which is autophosphorylated, in the absence of oxygen, probably at the conserved histidine residue, and transfers its phosphate group probably to a conserved aspartate residue of NreC. NreB/NreC activates the expression of the nitrate (narGHJI) and nitrite (nir) reductase operons, as well as the putative nitrate transporter gene narT.</text>
</comment>
<dbReference type="InterPro" id="IPR050482">
    <property type="entry name" value="Sensor_HK_TwoCompSys"/>
</dbReference>
<evidence type="ECO:0000256" key="10">
    <source>
        <dbReference type="ARBA" id="ARBA00022777"/>
    </source>
</evidence>
<dbReference type="GO" id="GO:0005737">
    <property type="term" value="C:cytoplasm"/>
    <property type="evidence" value="ECO:0007669"/>
    <property type="project" value="UniProtKB-SubCell"/>
</dbReference>
<reference evidence="18 19" key="1">
    <citation type="submission" date="2016-11" db="EMBL/GenBank/DDBJ databases">
        <authorList>
            <person name="Jaros S."/>
            <person name="Januszkiewicz K."/>
            <person name="Wedrychowicz H."/>
        </authorList>
    </citation>
    <scope>NUCLEOTIDE SEQUENCE [LARGE SCALE GENOMIC DNA]</scope>
    <source>
        <strain evidence="18 19">DSM 13106</strain>
    </source>
</reference>
<dbReference type="Pfam" id="PF05384">
    <property type="entry name" value="DegS"/>
    <property type="match status" value="1"/>
</dbReference>
<dbReference type="SUPFAM" id="SSF55874">
    <property type="entry name" value="ATPase domain of HSP90 chaperone/DNA topoisomerase II/histidine kinase"/>
    <property type="match status" value="1"/>
</dbReference>
<evidence type="ECO:0000256" key="1">
    <source>
        <dbReference type="ARBA" id="ARBA00000085"/>
    </source>
</evidence>
<evidence type="ECO:0000313" key="19">
    <source>
        <dbReference type="Proteomes" id="UP000184389"/>
    </source>
</evidence>
<evidence type="ECO:0000256" key="5">
    <source>
        <dbReference type="ARBA" id="ARBA00017322"/>
    </source>
</evidence>
<dbReference type="GO" id="GO:0046983">
    <property type="term" value="F:protein dimerization activity"/>
    <property type="evidence" value="ECO:0007669"/>
    <property type="project" value="InterPro"/>
</dbReference>
<evidence type="ECO:0000256" key="15">
    <source>
        <dbReference type="ARBA" id="ARBA00030800"/>
    </source>
</evidence>
<evidence type="ECO:0000259" key="17">
    <source>
        <dbReference type="PROSITE" id="PS50109"/>
    </source>
</evidence>
<dbReference type="PANTHER" id="PTHR24421:SF55">
    <property type="entry name" value="SENSOR HISTIDINE KINASE YDFH"/>
    <property type="match status" value="1"/>
</dbReference>
<dbReference type="RefSeq" id="WP_072744859.1">
    <property type="nucleotide sequence ID" value="NZ_FQXR01000012.1"/>
</dbReference>
<dbReference type="InterPro" id="IPR008595">
    <property type="entry name" value="DegS"/>
</dbReference>
<keyword evidence="6" id="KW-0004">4Fe-4S</keyword>
<dbReference type="Pfam" id="PF07730">
    <property type="entry name" value="HisKA_3"/>
    <property type="match status" value="1"/>
</dbReference>
<accession>A0A1M5YIC3</accession>
<keyword evidence="13" id="KW-0411">Iron-sulfur</keyword>
<organism evidence="18 19">
    <name type="scientific">Sporanaerobacter acetigenes DSM 13106</name>
    <dbReference type="NCBI Taxonomy" id="1123281"/>
    <lineage>
        <taxon>Bacteria</taxon>
        <taxon>Bacillati</taxon>
        <taxon>Bacillota</taxon>
        <taxon>Tissierellia</taxon>
        <taxon>Tissierellales</taxon>
        <taxon>Sporanaerobacteraceae</taxon>
        <taxon>Sporanaerobacter</taxon>
    </lineage>
</organism>
<dbReference type="PIRSF" id="PIRSF003169">
    <property type="entry name" value="STHK_DegS"/>
    <property type="match status" value="1"/>
</dbReference>
<gene>
    <name evidence="18" type="ORF">SAMN02745180_02210</name>
</gene>
<name>A0A1M5YIC3_9FIRM</name>
<dbReference type="InterPro" id="IPR003594">
    <property type="entry name" value="HATPase_dom"/>
</dbReference>
<protein>
    <recommendedName>
        <fullName evidence="5">Oxygen sensor histidine kinase NreB</fullName>
        <ecNumber evidence="4">2.7.13.3</ecNumber>
    </recommendedName>
    <alternativeName>
        <fullName evidence="15">Nitrogen regulation protein B</fullName>
    </alternativeName>
</protein>
<evidence type="ECO:0000256" key="6">
    <source>
        <dbReference type="ARBA" id="ARBA00022485"/>
    </source>
</evidence>
<dbReference type="InterPro" id="IPR005467">
    <property type="entry name" value="His_kinase_dom"/>
</dbReference>
<evidence type="ECO:0000256" key="3">
    <source>
        <dbReference type="ARBA" id="ARBA00004496"/>
    </source>
</evidence>
<dbReference type="InterPro" id="IPR036890">
    <property type="entry name" value="HATPase_C_sf"/>
</dbReference>
<dbReference type="STRING" id="1123281.SAMN02745180_02210"/>
<comment type="subcellular location">
    <subcellularLocation>
        <location evidence="3">Cytoplasm</location>
    </subcellularLocation>
</comment>
<sequence length="392" mass="45287">MSDSVLDVKRINQILNETIDTIEKNREEIFEITEHARRECKNIEEELEKVKIRVNEVVDEVDNLDLEDRKSRMKLATVSKNFQIYNEEAIRKAYEKANDLRVLLTLKREEERTLIEKRKELEIRYKESLVVLEKAEKINKQVGVAIEYLKGNLDDILLAVDDLSKKQYLGIKIIEAQEEERQRLARDIHDGPAQSMANILVKAELCERLIDSDKDRAKHELVNLKDIAKGNLKSIRKIIYDLRPMSLDDLGLVPTLERYIYNFEKENEIHVNLNTLGDMNNVESVIKIAVFRIMQESLNNIEKHSHAKNVDIRIEKTLTRLNLIVDDDGDGFDISKNPIDRDLHSGGFGLISMKERAELLNGKFKITSSPGMGTKVYLSIPLSEEENVHEGE</sequence>
<dbReference type="InterPro" id="IPR004358">
    <property type="entry name" value="Sig_transdc_His_kin-like_C"/>
</dbReference>
<keyword evidence="11" id="KW-0408">Iron</keyword>
<dbReference type="PROSITE" id="PS50109">
    <property type="entry name" value="HIS_KIN"/>
    <property type="match status" value="1"/>
</dbReference>
<dbReference type="GO" id="GO:0046872">
    <property type="term" value="F:metal ion binding"/>
    <property type="evidence" value="ECO:0007669"/>
    <property type="project" value="UniProtKB-KW"/>
</dbReference>
<dbReference type="CDD" id="cd16917">
    <property type="entry name" value="HATPase_UhpB-NarQ-NarX-like"/>
    <property type="match status" value="1"/>
</dbReference>
<dbReference type="AlphaFoldDB" id="A0A1M5YIC3"/>
<dbReference type="InterPro" id="IPR011712">
    <property type="entry name" value="Sig_transdc_His_kin_sub3_dim/P"/>
</dbReference>
<feature type="coiled-coil region" evidence="16">
    <location>
        <begin position="33"/>
        <end position="67"/>
    </location>
</feature>
<feature type="domain" description="Histidine kinase" evidence="17">
    <location>
        <begin position="191"/>
        <end position="384"/>
    </location>
</feature>
<keyword evidence="12" id="KW-0902">Two-component regulatory system</keyword>
<evidence type="ECO:0000256" key="2">
    <source>
        <dbReference type="ARBA" id="ARBA00001966"/>
    </source>
</evidence>
<keyword evidence="7" id="KW-0963">Cytoplasm</keyword>
<proteinExistence type="predicted"/>
<evidence type="ECO:0000256" key="9">
    <source>
        <dbReference type="ARBA" id="ARBA00022723"/>
    </source>
</evidence>
<evidence type="ECO:0000313" key="18">
    <source>
        <dbReference type="EMBL" id="SHI11780.1"/>
    </source>
</evidence>
<keyword evidence="9" id="KW-0479">Metal-binding</keyword>
<comment type="cofactor">
    <cofactor evidence="2">
        <name>[4Fe-4S] cluster</name>
        <dbReference type="ChEBI" id="CHEBI:49883"/>
    </cofactor>
</comment>